<name>A0A5E7E1C9_PSEFL</name>
<sequence length="285" mass="30471">MPAPRQPQGSTRSPATHIAFSRTLLLATDLQQSILAELDRSGPNRLAYTAYGSQSGQGTAGTHLGFNGQRRERPTGWYHLGNGHRVYNPVLMRFHCADRLSPFGKGGVNAYVYCGGDPINFEDPSGQFAIISLLIQRLETIALHLGIITATVTTVVKTRPMGLALNAARISLVGSPISIVGAGMQLAGYPVGAIVSNVGTALSVAGVATRTFIGAQDILRQAKPWQYFRNGVRHIWNGNSPPQVPAAAIPNPPQVNIPMNTVQSRRSSVTGEGLTASTQIRRNSR</sequence>
<evidence type="ECO:0000313" key="3">
    <source>
        <dbReference type="Proteomes" id="UP000337909"/>
    </source>
</evidence>
<accession>A0A5E7E1C9</accession>
<reference evidence="2 3" key="1">
    <citation type="submission" date="2019-09" db="EMBL/GenBank/DDBJ databases">
        <authorList>
            <person name="Chandra G."/>
            <person name="Truman W A."/>
        </authorList>
    </citation>
    <scope>NUCLEOTIDE SEQUENCE [LARGE SCALE GENOMIC DNA]</scope>
    <source>
        <strain evidence="2">PS691</strain>
    </source>
</reference>
<evidence type="ECO:0008006" key="4">
    <source>
        <dbReference type="Google" id="ProtNLM"/>
    </source>
</evidence>
<protein>
    <recommendedName>
        <fullName evidence="4">RHS repeat-associated core domain-containing protein</fullName>
    </recommendedName>
</protein>
<organism evidence="2 3">
    <name type="scientific">Pseudomonas fluorescens</name>
    <dbReference type="NCBI Taxonomy" id="294"/>
    <lineage>
        <taxon>Bacteria</taxon>
        <taxon>Pseudomonadati</taxon>
        <taxon>Pseudomonadota</taxon>
        <taxon>Gammaproteobacteria</taxon>
        <taxon>Pseudomonadales</taxon>
        <taxon>Pseudomonadaceae</taxon>
        <taxon>Pseudomonas</taxon>
    </lineage>
</organism>
<dbReference type="Gene3D" id="2.180.10.10">
    <property type="entry name" value="RHS repeat-associated core"/>
    <property type="match status" value="1"/>
</dbReference>
<feature type="region of interest" description="Disordered" evidence="1">
    <location>
        <begin position="263"/>
        <end position="285"/>
    </location>
</feature>
<dbReference type="OrthoDB" id="6845590at2"/>
<dbReference type="EMBL" id="CABVHQ010000047">
    <property type="protein sequence ID" value="VVO20295.1"/>
    <property type="molecule type" value="Genomic_DNA"/>
</dbReference>
<evidence type="ECO:0000256" key="1">
    <source>
        <dbReference type="SAM" id="MobiDB-lite"/>
    </source>
</evidence>
<dbReference type="RefSeq" id="WP_150643989.1">
    <property type="nucleotide sequence ID" value="NZ_CABVHQ010000047.1"/>
</dbReference>
<evidence type="ECO:0000313" key="2">
    <source>
        <dbReference type="EMBL" id="VVO20295.1"/>
    </source>
</evidence>
<proteinExistence type="predicted"/>
<dbReference type="NCBIfam" id="TIGR03696">
    <property type="entry name" value="Rhs_assc_core"/>
    <property type="match status" value="1"/>
</dbReference>
<gene>
    <name evidence="2" type="ORF">PS691_04137</name>
</gene>
<dbReference type="InterPro" id="IPR022385">
    <property type="entry name" value="Rhs_assc_core"/>
</dbReference>
<dbReference type="AlphaFoldDB" id="A0A5E7E1C9"/>
<dbReference type="Proteomes" id="UP000337909">
    <property type="component" value="Unassembled WGS sequence"/>
</dbReference>